<dbReference type="PANTHER" id="PTHR48102">
    <property type="entry name" value="ATP-DEPENDENT CLP PROTEASE ATP-BINDING SUBUNIT CLPX-LIKE, MITOCHONDRIAL-RELATED"/>
    <property type="match status" value="1"/>
</dbReference>
<dbReference type="PANTHER" id="PTHR48102:SF3">
    <property type="entry name" value="ATP-DEPENDENT PROTEASE ATPASE SUBUNIT HSLU"/>
    <property type="match status" value="1"/>
</dbReference>
<evidence type="ECO:0000313" key="4">
    <source>
        <dbReference type="EMBL" id="SUL34785.1"/>
    </source>
</evidence>
<evidence type="ECO:0000256" key="1">
    <source>
        <dbReference type="ARBA" id="ARBA00022741"/>
    </source>
</evidence>
<dbReference type="AlphaFoldDB" id="A0A380EH09"/>
<dbReference type="GO" id="GO:0051603">
    <property type="term" value="P:proteolysis involved in protein catabolic process"/>
    <property type="evidence" value="ECO:0007669"/>
    <property type="project" value="TreeGrafter"/>
</dbReference>
<organism evidence="4 5">
    <name type="scientific">Staphylococcus aureus</name>
    <dbReference type="NCBI Taxonomy" id="1280"/>
    <lineage>
        <taxon>Bacteria</taxon>
        <taxon>Bacillati</taxon>
        <taxon>Bacillota</taxon>
        <taxon>Bacilli</taxon>
        <taxon>Bacillales</taxon>
        <taxon>Staphylococcaceae</taxon>
        <taxon>Staphylococcus</taxon>
    </lineage>
</organism>
<dbReference type="SUPFAM" id="SSF52540">
    <property type="entry name" value="P-loop containing nucleoside triphosphate hydrolases"/>
    <property type="match status" value="1"/>
</dbReference>
<dbReference type="EMBL" id="UHBY01000003">
    <property type="protein sequence ID" value="SUL34785.1"/>
    <property type="molecule type" value="Genomic_DNA"/>
</dbReference>
<dbReference type="GO" id="GO:0005524">
    <property type="term" value="F:ATP binding"/>
    <property type="evidence" value="ECO:0007669"/>
    <property type="project" value="UniProtKB-KW"/>
</dbReference>
<dbReference type="SMART" id="SM01086">
    <property type="entry name" value="ClpB_D2-small"/>
    <property type="match status" value="1"/>
</dbReference>
<dbReference type="InterPro" id="IPR019489">
    <property type="entry name" value="Clp_ATPase_C"/>
</dbReference>
<keyword evidence="1" id="KW-0547">Nucleotide-binding</keyword>
<dbReference type="InterPro" id="IPR027417">
    <property type="entry name" value="P-loop_NTPase"/>
</dbReference>
<reference evidence="4 5" key="1">
    <citation type="submission" date="2018-06" db="EMBL/GenBank/DDBJ databases">
        <authorList>
            <consortium name="Pathogen Informatics"/>
            <person name="Doyle S."/>
        </authorList>
    </citation>
    <scope>NUCLEOTIDE SEQUENCE [LARGE SCALE GENOMIC DNA]</scope>
    <source>
        <strain evidence="4 5">NCTC10702</strain>
    </source>
</reference>
<dbReference type="GO" id="GO:0016887">
    <property type="term" value="F:ATP hydrolysis activity"/>
    <property type="evidence" value="ECO:0007669"/>
    <property type="project" value="TreeGrafter"/>
</dbReference>
<dbReference type="Gene3D" id="1.10.8.60">
    <property type="match status" value="1"/>
</dbReference>
<proteinExistence type="predicted"/>
<accession>A0A380EH09</accession>
<evidence type="ECO:0000256" key="2">
    <source>
        <dbReference type="ARBA" id="ARBA00022840"/>
    </source>
</evidence>
<sequence>MLQTEEVTVNFTDEAITRLAEIAYQVNQDTDNIGARRLHTILEKMLEDLSFEAPSMPNAVVDITPQYLMIN</sequence>
<name>A0A380EH09_STAAU</name>
<dbReference type="Proteomes" id="UP000254116">
    <property type="component" value="Unassembled WGS sequence"/>
</dbReference>
<feature type="domain" description="Clp ATPase C-terminal" evidence="3">
    <location>
        <begin position="1"/>
        <end position="68"/>
    </location>
</feature>
<dbReference type="GO" id="GO:0009376">
    <property type="term" value="C:HslUV protease complex"/>
    <property type="evidence" value="ECO:0007669"/>
    <property type="project" value="TreeGrafter"/>
</dbReference>
<evidence type="ECO:0000259" key="3">
    <source>
        <dbReference type="SMART" id="SM01086"/>
    </source>
</evidence>
<evidence type="ECO:0000313" key="5">
    <source>
        <dbReference type="Proteomes" id="UP000254116"/>
    </source>
</evidence>
<protein>
    <submittedName>
        <fullName evidence="4">ATP-dependent endopeptidase hsl ATP-binding subunit</fullName>
    </submittedName>
</protein>
<gene>
    <name evidence="4" type="primary">hslU_3</name>
    <name evidence="4" type="ORF">NCTC10702_01984</name>
</gene>
<dbReference type="Pfam" id="PF10431">
    <property type="entry name" value="ClpB_D2-small"/>
    <property type="match status" value="1"/>
</dbReference>
<dbReference type="InterPro" id="IPR050052">
    <property type="entry name" value="ATP-dep_Clp_protease_ClpX"/>
</dbReference>
<keyword evidence="2 4" id="KW-0067">ATP-binding</keyword>